<organism evidence="10 11">
    <name type="scientific">Candidula unifasciata</name>
    <dbReference type="NCBI Taxonomy" id="100452"/>
    <lineage>
        <taxon>Eukaryota</taxon>
        <taxon>Metazoa</taxon>
        <taxon>Spiralia</taxon>
        <taxon>Lophotrochozoa</taxon>
        <taxon>Mollusca</taxon>
        <taxon>Gastropoda</taxon>
        <taxon>Heterobranchia</taxon>
        <taxon>Euthyneura</taxon>
        <taxon>Panpulmonata</taxon>
        <taxon>Eupulmonata</taxon>
        <taxon>Stylommatophora</taxon>
        <taxon>Helicina</taxon>
        <taxon>Helicoidea</taxon>
        <taxon>Geomitridae</taxon>
        <taxon>Candidula</taxon>
    </lineage>
</organism>
<dbReference type="PROSITE" id="PS51802">
    <property type="entry name" value="ZF_CCHHC"/>
    <property type="match status" value="2"/>
</dbReference>
<evidence type="ECO:0000256" key="6">
    <source>
        <dbReference type="ARBA" id="ARBA00022833"/>
    </source>
</evidence>
<dbReference type="GO" id="GO:0000981">
    <property type="term" value="F:DNA-binding transcription factor activity, RNA polymerase II-specific"/>
    <property type="evidence" value="ECO:0007669"/>
    <property type="project" value="TreeGrafter"/>
</dbReference>
<keyword evidence="11" id="KW-1185">Reference proteome</keyword>
<dbReference type="PANTHER" id="PTHR10816">
    <property type="entry name" value="MYELIN TRANSCRIPTION FACTOR 1-RELATED"/>
    <property type="match status" value="1"/>
</dbReference>
<dbReference type="Gene3D" id="4.10.320.30">
    <property type="match status" value="2"/>
</dbReference>
<accession>A0A8S3YWI9</accession>
<keyword evidence="6" id="KW-0862">Zinc</keyword>
<comment type="subcellular location">
    <subcellularLocation>
        <location evidence="1">Nucleus</location>
    </subcellularLocation>
</comment>
<dbReference type="GO" id="GO:0007399">
    <property type="term" value="P:nervous system development"/>
    <property type="evidence" value="ECO:0007669"/>
    <property type="project" value="UniProtKB-KW"/>
</dbReference>
<evidence type="ECO:0000256" key="7">
    <source>
        <dbReference type="ARBA" id="ARBA00023015"/>
    </source>
</evidence>
<protein>
    <submittedName>
        <fullName evidence="10">Uncharacterized protein</fullName>
    </submittedName>
</protein>
<name>A0A8S3YWI9_9EUPU</name>
<evidence type="ECO:0000256" key="8">
    <source>
        <dbReference type="ARBA" id="ARBA00023163"/>
    </source>
</evidence>
<keyword evidence="3" id="KW-0479">Metal-binding</keyword>
<evidence type="ECO:0000256" key="1">
    <source>
        <dbReference type="ARBA" id="ARBA00004123"/>
    </source>
</evidence>
<evidence type="ECO:0000313" key="10">
    <source>
        <dbReference type="EMBL" id="CAG5120598.1"/>
    </source>
</evidence>
<dbReference type="EMBL" id="CAJHNH020000933">
    <property type="protein sequence ID" value="CAG5120598.1"/>
    <property type="molecule type" value="Genomic_DNA"/>
</dbReference>
<dbReference type="PANTHER" id="PTHR10816:SF15">
    <property type="entry name" value="MYELIN TRANSCRIPTION FACTOR 1-LIKE PROTEIN"/>
    <property type="match status" value="1"/>
</dbReference>
<evidence type="ECO:0000256" key="2">
    <source>
        <dbReference type="ARBA" id="ARBA00010194"/>
    </source>
</evidence>
<dbReference type="GO" id="GO:0000978">
    <property type="term" value="F:RNA polymerase II cis-regulatory region sequence-specific DNA binding"/>
    <property type="evidence" value="ECO:0007669"/>
    <property type="project" value="TreeGrafter"/>
</dbReference>
<keyword evidence="9" id="KW-0539">Nucleus</keyword>
<evidence type="ECO:0000256" key="9">
    <source>
        <dbReference type="ARBA" id="ARBA00023242"/>
    </source>
</evidence>
<dbReference type="Proteomes" id="UP000678393">
    <property type="component" value="Unassembled WGS sequence"/>
</dbReference>
<dbReference type="OrthoDB" id="10069059at2759"/>
<dbReference type="AlphaFoldDB" id="A0A8S3YWI9"/>
<dbReference type="InterPro" id="IPR036060">
    <property type="entry name" value="Znf_C2H2C_sf"/>
</dbReference>
<proteinExistence type="inferred from homology"/>
<feature type="non-terminal residue" evidence="10">
    <location>
        <position position="1"/>
    </location>
</feature>
<evidence type="ECO:0000256" key="4">
    <source>
        <dbReference type="ARBA" id="ARBA00022737"/>
    </source>
</evidence>
<evidence type="ECO:0000313" key="11">
    <source>
        <dbReference type="Proteomes" id="UP000678393"/>
    </source>
</evidence>
<dbReference type="SUPFAM" id="SSF103637">
    <property type="entry name" value="CCHHC domain"/>
    <property type="match status" value="2"/>
</dbReference>
<dbReference type="GO" id="GO:0008270">
    <property type="term" value="F:zinc ion binding"/>
    <property type="evidence" value="ECO:0007669"/>
    <property type="project" value="UniProtKB-KW"/>
</dbReference>
<dbReference type="GO" id="GO:0005634">
    <property type="term" value="C:nucleus"/>
    <property type="evidence" value="ECO:0007669"/>
    <property type="project" value="UniProtKB-SubCell"/>
</dbReference>
<comment type="similarity">
    <text evidence="2">Belongs to the MYT1 family.</text>
</comment>
<comment type="caution">
    <text evidence="10">The sequence shown here is derived from an EMBL/GenBank/DDBJ whole genome shotgun (WGS) entry which is preliminary data.</text>
</comment>
<keyword evidence="7" id="KW-0805">Transcription regulation</keyword>
<evidence type="ECO:0000256" key="5">
    <source>
        <dbReference type="ARBA" id="ARBA00022771"/>
    </source>
</evidence>
<keyword evidence="8" id="KW-0804">Transcription</keyword>
<dbReference type="Pfam" id="PF01530">
    <property type="entry name" value="zf-C2HC"/>
    <property type="match status" value="2"/>
</dbReference>
<dbReference type="FunFam" id="4.10.320.30:FF:000001">
    <property type="entry name" value="Myelin transcription factor 1-like, a"/>
    <property type="match status" value="2"/>
</dbReference>
<keyword evidence="5" id="KW-0863">Zinc-finger</keyword>
<dbReference type="InterPro" id="IPR002515">
    <property type="entry name" value="Znf_C2H2C"/>
</dbReference>
<gene>
    <name evidence="10" type="ORF">CUNI_LOCUS6156</name>
</gene>
<evidence type="ECO:0000256" key="3">
    <source>
        <dbReference type="ARBA" id="ARBA00022723"/>
    </source>
</evidence>
<sequence length="128" mass="13728">RECPCPGCDGTGHITGLYTHHRSISGCPRRSELPIDVIESLLRQDHSLRCPTPGCNGRGHINNNRSTHRSLSGCPLAAMSRLMSQTATGGKSAMHVVVLPKSDDPTKAMIATCSEKDLIKLAAKEITP</sequence>
<keyword evidence="4" id="KW-0677">Repeat</keyword>
<reference evidence="10" key="1">
    <citation type="submission" date="2021-04" db="EMBL/GenBank/DDBJ databases">
        <authorList>
            <consortium name="Molecular Ecology Group"/>
        </authorList>
    </citation>
    <scope>NUCLEOTIDE SEQUENCE</scope>
</reference>
<feature type="non-terminal residue" evidence="10">
    <location>
        <position position="128"/>
    </location>
</feature>